<keyword evidence="3 4" id="KW-0238">DNA-binding</keyword>
<dbReference type="Proteomes" id="UP000168086">
    <property type="component" value="Genome"/>
</dbReference>
<reference evidence="4 5" key="1">
    <citation type="journal article" date="2003" name="Virology">
        <title>The genome of herpesvirus saimiri C488 which is capable of transforming human T cells.</title>
        <authorList>
            <person name="Ensser A."/>
            <person name="Thurau M."/>
            <person name="Wittmann S."/>
            <person name="Fickenscher H."/>
        </authorList>
    </citation>
    <scope>NUCLEOTIDE SEQUENCE [LARGE SCALE GENOMIC DNA]</scope>
    <source>
        <strain evidence="4">C488</strain>
    </source>
</reference>
<organism evidence="4 5">
    <name type="scientific">Saimiriine herpesvirus 2 (strain 488)</name>
    <name type="common">SaHV-2</name>
    <name type="synonym">Herpesvirus saimiri</name>
    <dbReference type="NCBI Taxonomy" id="10384"/>
    <lineage>
        <taxon>Viruses</taxon>
        <taxon>Duplodnaviria</taxon>
        <taxon>Heunggongvirae</taxon>
        <taxon>Peploviricota</taxon>
        <taxon>Herviviricetes</taxon>
        <taxon>Herpesvirales</taxon>
        <taxon>Orthoherpesviridae</taxon>
        <taxon>Gammaherpesvirinae</taxon>
        <taxon>Rhadinovirus</taxon>
        <taxon>Rhadinovirus saimiriinegamma2</taxon>
        <taxon>Saimiriine herpesvirus 2</taxon>
    </lineage>
</organism>
<keyword evidence="2" id="KW-0235">DNA replication</keyword>
<gene>
    <name evidence="4" type="primary">mdbp</name>
</gene>
<evidence type="ECO:0000256" key="2">
    <source>
        <dbReference type="ARBA" id="ARBA00022705"/>
    </source>
</evidence>
<evidence type="ECO:0000256" key="3">
    <source>
        <dbReference type="ARBA" id="ARBA00023125"/>
    </source>
</evidence>
<dbReference type="Gene3D" id="1.20.190.40">
    <property type="entry name" value="Viral ssDNA binding protein, head domain"/>
    <property type="match status" value="2"/>
</dbReference>
<evidence type="ECO:0000256" key="1">
    <source>
        <dbReference type="ARBA" id="ARBA00022562"/>
    </source>
</evidence>
<organismHost>
    <name type="scientific">Saimiri sciureus</name>
    <name type="common">Common squirrel monkey</name>
    <dbReference type="NCBI Taxonomy" id="9521"/>
</organismHost>
<evidence type="ECO:0000313" key="4">
    <source>
        <dbReference type="EMBL" id="CAC84301.1"/>
    </source>
</evidence>
<dbReference type="HAMAP" id="MF_04007">
    <property type="entry name" value="HSV_DNBI"/>
    <property type="match status" value="1"/>
</dbReference>
<dbReference type="EMBL" id="AJ410493">
    <property type="protein sequence ID" value="CAC84301.1"/>
    <property type="molecule type" value="Genomic_DNA"/>
</dbReference>
<dbReference type="Pfam" id="PF00747">
    <property type="entry name" value="Viral_DNA_bp"/>
    <property type="match status" value="1"/>
</dbReference>
<dbReference type="SUPFAM" id="SSF118208">
    <property type="entry name" value="Viral ssDNA binding protein"/>
    <property type="match status" value="1"/>
</dbReference>
<dbReference type="GO" id="GO:0006260">
    <property type="term" value="P:DNA replication"/>
    <property type="evidence" value="ECO:0007669"/>
    <property type="project" value="UniProtKB-KW"/>
</dbReference>
<dbReference type="InterPro" id="IPR000635">
    <property type="entry name" value="Viral_ssDNA-bd"/>
</dbReference>
<protein>
    <submittedName>
        <fullName evidence="4">Major DNA-binding protein</fullName>
    </submittedName>
</protein>
<accession>Q80BQ8</accession>
<dbReference type="InterPro" id="IPR035989">
    <property type="entry name" value="DBP_sf"/>
</dbReference>
<sequence length="1128" mass="127587">MAMKTAQPSADNLGSRAPVEPCGYIYVYPKEGFPFKEASLLGNKNVGADAMSLPLLSGLTVESNFSFNVKAVHKKIDMTTLLVRVSAYHREAIVFFNTDLFEPIFVGPGLDNLCSDARSLFGYTTFVPRTDLRDTVDIKDLYAPFYSKDSCFMAVVVTEGFKERLYFGNLVPIIAQGLKVQINGREAVKIPLYDEDLFSKSHEHLPRFYIPSVSKYLHDSVFTSIAQALRIRDVESVIRASEKQSIQDQYKLAKIVNSKDFSLQLVKCQDASAFMVIDCIAAELAMSYGLSFLEAPQDPCAVLDYTSWPIFETTETEEDRIKAIQDWNAMMSVHVYTHLFSTNSVLYLTKINKQTQSSKSEQNVYNTYFMQHGLAYAADATQRENGEPAFSGAPKFSGGTYTLYHLALASSFSPHLLARNCYYMQFCQHQKSTTNANYSVPQYVGTAAASDMCELCQGTCPASCIHTLFYRLKDRFPPVLGSQRRDPYVVTGVSGQYNDLDMLGNFATFREKEDEAVQNAESEKYTYWQLIQNVVEKLSTIGITEGTVGSELITDIQSFLKTFRDIDNIVDSEVVKFMNCLVKNNINFRETIKAVHHVLHYCCNVFWQAPCATFLNLFYKSILAIIQDICLPIAMTYEQDNPSIGMMPSEWLKVHYQTIWTNFKSSCLDRGVLTGSEHKIVHTDMFCDFLNVDSALSGQIVPMKMQVRLSKALLTVPKTIKIKNRIVFSNSSMTETIQSGFIKSATKKDSYIVAGPYMKFLNSLHKVMFPDAKISALYLWHTFSQKKQLPVLPGISRENMVELANYVETSSKMHDDMNVLDIIPTTLLTYAKVRLNNTILRTCGQTQFYATTLQCLLPTLQTISATEYPHVLLNQSIMSVDHYLSSIKDKHALTVQTTLKEDIATVGKQRPIVTVPLVVNKYTGINGNTQIFQCGNLGYFMGRGVDRNLIPDSTGFRRQNNSSYMRRRHMFMTPMVAHLVKKNSNLNNLTFEVETIRKNVQNIFEDKDNLNIFDNVVLELVKSLGDGCENITEDDLQFYLGEYYIMSDEIWSRFQIITDSRAPWSVESVTKVLGCNKQEECKFEFVGVEEQLSCVPPQIEEFVPQATLNTLAASRKRKITSILSDIDL</sequence>
<dbReference type="GO" id="GO:0003697">
    <property type="term" value="F:single-stranded DNA binding"/>
    <property type="evidence" value="ECO:0007669"/>
    <property type="project" value="InterPro"/>
</dbReference>
<dbReference type="InterPro" id="IPR043031">
    <property type="entry name" value="Viral_ssDBP_head"/>
</dbReference>
<evidence type="ECO:0000313" key="5">
    <source>
        <dbReference type="Proteomes" id="UP000168086"/>
    </source>
</evidence>
<keyword evidence="1" id="KW-1048">Host nucleus</keyword>
<proteinExistence type="inferred from homology"/>
<name>Q80BQ8_SHV2C</name>
<dbReference type="GO" id="GO:0042025">
    <property type="term" value="C:host cell nucleus"/>
    <property type="evidence" value="ECO:0007669"/>
    <property type="project" value="InterPro"/>
</dbReference>